<evidence type="ECO:0000256" key="1">
    <source>
        <dbReference type="ARBA" id="ARBA00006739"/>
    </source>
</evidence>
<evidence type="ECO:0000256" key="4">
    <source>
        <dbReference type="SAM" id="MobiDB-lite"/>
    </source>
</evidence>
<evidence type="ECO:0000259" key="5">
    <source>
        <dbReference type="Pfam" id="PF00535"/>
    </source>
</evidence>
<evidence type="ECO:0000313" key="7">
    <source>
        <dbReference type="Proteomes" id="UP000295781"/>
    </source>
</evidence>
<keyword evidence="2 6" id="KW-0328">Glycosyltransferase</keyword>
<proteinExistence type="inferred from homology"/>
<keyword evidence="3 6" id="KW-0808">Transferase</keyword>
<dbReference type="GO" id="GO:0009247">
    <property type="term" value="P:glycolipid biosynthetic process"/>
    <property type="evidence" value="ECO:0007669"/>
    <property type="project" value="TreeGrafter"/>
</dbReference>
<dbReference type="InterPro" id="IPR039528">
    <property type="entry name" value="DPM1-like"/>
</dbReference>
<dbReference type="Pfam" id="PF00535">
    <property type="entry name" value="Glycos_transf_2"/>
    <property type="match status" value="1"/>
</dbReference>
<dbReference type="InterPro" id="IPR029044">
    <property type="entry name" value="Nucleotide-diphossugar_trans"/>
</dbReference>
<evidence type="ECO:0000256" key="3">
    <source>
        <dbReference type="ARBA" id="ARBA00022679"/>
    </source>
</evidence>
<dbReference type="GO" id="GO:0004582">
    <property type="term" value="F:dolichyl-phosphate beta-D-mannosyltransferase activity"/>
    <property type="evidence" value="ECO:0007669"/>
    <property type="project" value="InterPro"/>
</dbReference>
<accession>A0A4P2Q8T0</accession>
<comment type="similarity">
    <text evidence="1">Belongs to the glycosyltransferase 2 family.</text>
</comment>
<name>A0A4P2Q8T0_SORCE</name>
<evidence type="ECO:0000313" key="6">
    <source>
        <dbReference type="EMBL" id="AUX26007.1"/>
    </source>
</evidence>
<feature type="region of interest" description="Disordered" evidence="4">
    <location>
        <begin position="1"/>
        <end position="21"/>
    </location>
</feature>
<dbReference type="PANTHER" id="PTHR43398:SF1">
    <property type="entry name" value="DOLICHOL-PHOSPHATE MANNOSYLTRANSFERASE SUBUNIT 1"/>
    <property type="match status" value="1"/>
</dbReference>
<protein>
    <submittedName>
        <fullName evidence="6">Dolichyl-phosphate beta-D-mannosyltransferase</fullName>
    </submittedName>
</protein>
<feature type="domain" description="Glycosyltransferase 2-like" evidence="5">
    <location>
        <begin position="30"/>
        <end position="192"/>
    </location>
</feature>
<sequence>MLRAADDAGDPAYKPPPTPRRARMAPRVLVITPTYNERDNLAAFVRSVLATLEDAHVLVVDDASPDGTGALGDELAARDRRVHVLHRPAKLGLGTAYLDGFQRALDGGYDVAFEMDADLSHDAGYLPAFLDAIARGADVVLGSRNMPGGGVEGWGLGRHALSKGGSLYARTLLGVGVRDLTTGYKAFTRRALLSLDLGSIRSNGYAFQIETTYRALRKGLRVVEVPIVFVDRRAGRSKMSRRIFAEAIAEVIRLRLDAALGRI</sequence>
<dbReference type="Proteomes" id="UP000295781">
    <property type="component" value="Chromosome"/>
</dbReference>
<dbReference type="Gene3D" id="3.90.550.10">
    <property type="entry name" value="Spore Coat Polysaccharide Biosynthesis Protein SpsA, Chain A"/>
    <property type="match status" value="1"/>
</dbReference>
<dbReference type="EMBL" id="CP012670">
    <property type="protein sequence ID" value="AUX26007.1"/>
    <property type="molecule type" value="Genomic_DNA"/>
</dbReference>
<dbReference type="PANTHER" id="PTHR43398">
    <property type="entry name" value="DOLICHOL-PHOSPHATE MANNOSYLTRANSFERASE SUBUNIT 1"/>
    <property type="match status" value="1"/>
</dbReference>
<dbReference type="AlphaFoldDB" id="A0A4P2Q8T0"/>
<evidence type="ECO:0000256" key="2">
    <source>
        <dbReference type="ARBA" id="ARBA00022676"/>
    </source>
</evidence>
<dbReference type="InterPro" id="IPR001173">
    <property type="entry name" value="Glyco_trans_2-like"/>
</dbReference>
<dbReference type="FunFam" id="3.90.550.10:FF:000122">
    <property type="entry name" value="Dolichol-phosphate mannosyltransferase subunit 1"/>
    <property type="match status" value="1"/>
</dbReference>
<organism evidence="6 7">
    <name type="scientific">Sorangium cellulosum</name>
    <name type="common">Polyangium cellulosum</name>
    <dbReference type="NCBI Taxonomy" id="56"/>
    <lineage>
        <taxon>Bacteria</taxon>
        <taxon>Pseudomonadati</taxon>
        <taxon>Myxococcota</taxon>
        <taxon>Polyangia</taxon>
        <taxon>Polyangiales</taxon>
        <taxon>Polyangiaceae</taxon>
        <taxon>Sorangium</taxon>
    </lineage>
</organism>
<gene>
    <name evidence="6" type="ORF">SOCEGT47_065600</name>
</gene>
<dbReference type="GO" id="GO:0016020">
    <property type="term" value="C:membrane"/>
    <property type="evidence" value="ECO:0007669"/>
    <property type="project" value="GOC"/>
</dbReference>
<dbReference type="CDD" id="cd06442">
    <property type="entry name" value="DPM1_like"/>
    <property type="match status" value="1"/>
</dbReference>
<reference evidence="6 7" key="1">
    <citation type="submission" date="2015-09" db="EMBL/GenBank/DDBJ databases">
        <title>Sorangium comparison.</title>
        <authorList>
            <person name="Zaburannyi N."/>
            <person name="Bunk B."/>
            <person name="Overmann J."/>
            <person name="Mueller R."/>
        </authorList>
    </citation>
    <scope>NUCLEOTIDE SEQUENCE [LARGE SCALE GENOMIC DNA]</scope>
    <source>
        <strain evidence="6 7">So ceGT47</strain>
    </source>
</reference>
<dbReference type="SUPFAM" id="SSF53448">
    <property type="entry name" value="Nucleotide-diphospho-sugar transferases"/>
    <property type="match status" value="1"/>
</dbReference>